<dbReference type="Proteomes" id="UP001056500">
    <property type="component" value="Chromosome"/>
</dbReference>
<evidence type="ECO:0000313" key="4">
    <source>
        <dbReference type="EMBL" id="USG63551.1"/>
    </source>
</evidence>
<organism evidence="4 5">
    <name type="scientific">Brevibacillus ruminantium</name>
    <dbReference type="NCBI Taxonomy" id="2950604"/>
    <lineage>
        <taxon>Bacteria</taxon>
        <taxon>Bacillati</taxon>
        <taxon>Bacillota</taxon>
        <taxon>Bacilli</taxon>
        <taxon>Bacillales</taxon>
        <taxon>Paenibacillaceae</taxon>
        <taxon>Brevibacillus</taxon>
    </lineage>
</organism>
<dbReference type="InterPro" id="IPR036388">
    <property type="entry name" value="WH-like_DNA-bd_sf"/>
</dbReference>
<dbReference type="Pfam" id="PF14493">
    <property type="entry name" value="HTH_40"/>
    <property type="match status" value="1"/>
</dbReference>
<protein>
    <submittedName>
        <fullName evidence="4">Helix-turn-helix domain-containing protein</fullName>
    </submittedName>
</protein>
<keyword evidence="2" id="KW-0804">Transcription</keyword>
<dbReference type="InterPro" id="IPR029491">
    <property type="entry name" value="Helicase_HTH"/>
</dbReference>
<dbReference type="RefSeq" id="WP_251870632.1">
    <property type="nucleotide sequence ID" value="NZ_CP098755.1"/>
</dbReference>
<proteinExistence type="predicted"/>
<reference evidence="4" key="1">
    <citation type="submission" date="2022-06" db="EMBL/GenBank/DDBJ databases">
        <title>Genome sequencing of Brevibacillus sp. BB3-R1.</title>
        <authorList>
            <person name="Heo J."/>
            <person name="Lee D."/>
            <person name="Won M."/>
            <person name="Han B.-H."/>
            <person name="Hong S.-B."/>
            <person name="Kwon S.-W."/>
        </authorList>
    </citation>
    <scope>NUCLEOTIDE SEQUENCE</scope>
    <source>
        <strain evidence="4">BB3-R1</strain>
    </source>
</reference>
<keyword evidence="5" id="KW-1185">Reference proteome</keyword>
<feature type="domain" description="Helicase Helix-turn-helix" evidence="3">
    <location>
        <begin position="275"/>
        <end position="363"/>
    </location>
</feature>
<gene>
    <name evidence="4" type="ORF">NDK47_15345</name>
</gene>
<evidence type="ECO:0000256" key="1">
    <source>
        <dbReference type="ARBA" id="ARBA00023015"/>
    </source>
</evidence>
<evidence type="ECO:0000313" key="5">
    <source>
        <dbReference type="Proteomes" id="UP001056500"/>
    </source>
</evidence>
<evidence type="ECO:0000256" key="2">
    <source>
        <dbReference type="ARBA" id="ARBA00023163"/>
    </source>
</evidence>
<accession>A0ABY4WFW6</accession>
<name>A0ABY4WFW6_9BACL</name>
<evidence type="ECO:0000259" key="3">
    <source>
        <dbReference type="Pfam" id="PF14493"/>
    </source>
</evidence>
<keyword evidence="1" id="KW-0805">Transcription regulation</keyword>
<sequence>MSSPTLNEREWTFVCTLVLGGFMPLAHERTVQSLYYILRGRKANQTLQDVHLYSLYPYYRLFPRLLKEDWAKIVEKLQADELFISIPATGDRKKPSFYVTDKGKQVASEGAERFCLPDWFAPFTSADIPEKLEVFWLRLHLLVQTVSYLLKKDLSFQPVVQEKRVQQWVKQRLADRRERERWEEGLSAELFHCLSTLPESVQEIIIRLFSGVSQSGQTLTQLGRERQEASSYIHVQHRFGLARVLHLLREKPEQFPLLSALLEDDRSNDPRLTESASQTYMLVKRGTSIEEIAKRRGIKPSTVEDHLVEIALRCPEWSCSDYLAPQLAEQIVELSNHLGTSRLRLIKDRIGANVSYLQIRLALAKRREEG</sequence>
<dbReference type="Gene3D" id="1.10.10.10">
    <property type="entry name" value="Winged helix-like DNA-binding domain superfamily/Winged helix DNA-binding domain"/>
    <property type="match status" value="1"/>
</dbReference>
<dbReference type="EMBL" id="CP098755">
    <property type="protein sequence ID" value="USG63551.1"/>
    <property type="molecule type" value="Genomic_DNA"/>
</dbReference>
<dbReference type="SUPFAM" id="SSF46894">
    <property type="entry name" value="C-terminal effector domain of the bipartite response regulators"/>
    <property type="match status" value="1"/>
</dbReference>
<dbReference type="InterPro" id="IPR016032">
    <property type="entry name" value="Sig_transdc_resp-reg_C-effctor"/>
</dbReference>